<feature type="transmembrane region" description="Helical" evidence="2">
    <location>
        <begin position="74"/>
        <end position="94"/>
    </location>
</feature>
<evidence type="ECO:0000256" key="1">
    <source>
        <dbReference type="SAM" id="MobiDB-lite"/>
    </source>
</evidence>
<evidence type="ECO:0000313" key="5">
    <source>
        <dbReference type="Proteomes" id="UP001157160"/>
    </source>
</evidence>
<feature type="transmembrane region" description="Helical" evidence="2">
    <location>
        <begin position="213"/>
        <end position="232"/>
    </location>
</feature>
<feature type="transmembrane region" description="Helical" evidence="2">
    <location>
        <begin position="185"/>
        <end position="201"/>
    </location>
</feature>
<feature type="region of interest" description="Disordered" evidence="1">
    <location>
        <begin position="292"/>
        <end position="311"/>
    </location>
</feature>
<gene>
    <name evidence="4" type="ORF">GCM10025874_28770</name>
</gene>
<evidence type="ECO:0000256" key="2">
    <source>
        <dbReference type="SAM" id="Phobius"/>
    </source>
</evidence>
<feature type="compositionally biased region" description="Low complexity" evidence="1">
    <location>
        <begin position="539"/>
        <end position="555"/>
    </location>
</feature>
<evidence type="ECO:0000259" key="3">
    <source>
        <dbReference type="SMART" id="SM00460"/>
    </source>
</evidence>
<dbReference type="EMBL" id="BSUL01000001">
    <property type="protein sequence ID" value="GMA29624.1"/>
    <property type="molecule type" value="Genomic_DNA"/>
</dbReference>
<feature type="transmembrane region" description="Helical" evidence="2">
    <location>
        <begin position="593"/>
        <end position="615"/>
    </location>
</feature>
<dbReference type="InterPro" id="IPR038765">
    <property type="entry name" value="Papain-like_cys_pep_sf"/>
</dbReference>
<dbReference type="Gene3D" id="3.10.620.30">
    <property type="match status" value="1"/>
</dbReference>
<dbReference type="InterPro" id="IPR021878">
    <property type="entry name" value="TgpA_N"/>
</dbReference>
<keyword evidence="2" id="KW-1133">Transmembrane helix</keyword>
<feature type="region of interest" description="Disordered" evidence="1">
    <location>
        <begin position="531"/>
        <end position="583"/>
    </location>
</feature>
<feature type="transmembrane region" description="Helical" evidence="2">
    <location>
        <begin position="21"/>
        <end position="38"/>
    </location>
</feature>
<dbReference type="PANTHER" id="PTHR42736">
    <property type="entry name" value="PROTEIN-GLUTAMINE GAMMA-GLUTAMYLTRANSFERASE"/>
    <property type="match status" value="1"/>
</dbReference>
<sequence length="747" mass="77729">MAERGAERLRARSRRTLPVTLASFVATGAAASGLGMLFLGQDWWLAGMVAAAIGLTATSLLRRVPVPGLGALPWFLPFLGGLVAVVVATTAMHFGHLATAGLLPNTPTLTALRGGLAEAGAELAVRSAPLEVPAGFDPVLTAGIGLLALLVELLAVTLRQPALAGLPLLGVLIVPPSVTRWEVDGPVLVATGAAFLLLLWLDRVRRAGGGMVLPGVAVVAVAAIAGLLAPTLGPHRSEIALPGLSNQASPLLNLSADLRAAGDQTVLSYTSTGGPQYLAISHIDEFEGGVWGPADRGDRRDGPPEFGPVAGLDDAVARDEVRTDITIESLRGDLLPLPVRPIDAEGLDDGWRLSTDGPNVSGAQLRGGETYSVTSLALQPDASQIDADAGEPDDVERYLQVPDDTPDIVSETARRAVEGATTAASQGAALQAFFRETDFVYDESSPAPGVRDDQIEVLEDFLEVRRGFCVHFASAMAVMARELGIPSRIAVGYLPGLPDLEAGDRFVVPANALHAWPELYLEGLGWTPFEPTPGRADVTTEPSATPSASPSFTPEPSDEALPPPASGAPSPSPSSTAGAAPAPSDGVNLATGVISAILLIGLGIVLGPMLVRIGLRSNRLDSRRSGTESAWREALATARDLGSVPAGEESPQGSAERLLGLLRPDDVEARAAVAELLRRVERMRFAEHPGTETGDVSGDLGALVVRGLRRAATPRDRMRATWAPASFAGLPRTAASRPAGRRPRTRS</sequence>
<feature type="compositionally biased region" description="Low complexity" evidence="1">
    <location>
        <begin position="573"/>
        <end position="583"/>
    </location>
</feature>
<feature type="domain" description="Transglutaminase-like" evidence="3">
    <location>
        <begin position="461"/>
        <end position="533"/>
    </location>
</feature>
<feature type="transmembrane region" description="Helical" evidence="2">
    <location>
        <begin position="163"/>
        <end position="179"/>
    </location>
</feature>
<dbReference type="PANTHER" id="PTHR42736:SF1">
    <property type="entry name" value="PROTEIN-GLUTAMINE GAMMA-GLUTAMYLTRANSFERASE"/>
    <property type="match status" value="1"/>
</dbReference>
<keyword evidence="2" id="KW-0812">Transmembrane</keyword>
<dbReference type="InterPro" id="IPR052901">
    <property type="entry name" value="Bact_TGase-like"/>
</dbReference>
<dbReference type="RefSeq" id="WP_284233903.1">
    <property type="nucleotide sequence ID" value="NZ_BSUL01000001.1"/>
</dbReference>
<dbReference type="Proteomes" id="UP001157160">
    <property type="component" value="Unassembled WGS sequence"/>
</dbReference>
<feature type="transmembrane region" description="Helical" evidence="2">
    <location>
        <begin position="44"/>
        <end position="62"/>
    </location>
</feature>
<dbReference type="SMART" id="SM00460">
    <property type="entry name" value="TGc"/>
    <property type="match status" value="1"/>
</dbReference>
<accession>A0AA37XAB1</accession>
<proteinExistence type="predicted"/>
<comment type="caution">
    <text evidence="4">The sequence shown here is derived from an EMBL/GenBank/DDBJ whole genome shotgun (WGS) entry which is preliminary data.</text>
</comment>
<dbReference type="Pfam" id="PF11992">
    <property type="entry name" value="TgpA_N"/>
    <property type="match status" value="1"/>
</dbReference>
<keyword evidence="2" id="KW-0472">Membrane</keyword>
<keyword evidence="5" id="KW-1185">Reference proteome</keyword>
<organism evidence="4 5">
    <name type="scientific">Arenivirga flava</name>
    <dbReference type="NCBI Taxonomy" id="1930060"/>
    <lineage>
        <taxon>Bacteria</taxon>
        <taxon>Bacillati</taxon>
        <taxon>Actinomycetota</taxon>
        <taxon>Actinomycetes</taxon>
        <taxon>Micrococcales</taxon>
        <taxon>Microbacteriaceae</taxon>
        <taxon>Arenivirga</taxon>
    </lineage>
</organism>
<name>A0AA37XAB1_9MICO</name>
<feature type="compositionally biased region" description="Pro residues" evidence="1">
    <location>
        <begin position="561"/>
        <end position="572"/>
    </location>
</feature>
<feature type="transmembrane region" description="Helical" evidence="2">
    <location>
        <begin position="139"/>
        <end position="156"/>
    </location>
</feature>
<dbReference type="SUPFAM" id="SSF54001">
    <property type="entry name" value="Cysteine proteinases"/>
    <property type="match status" value="1"/>
</dbReference>
<protein>
    <submittedName>
        <fullName evidence="4">Transglutaminase</fullName>
    </submittedName>
</protein>
<reference evidence="4 5" key="1">
    <citation type="journal article" date="2014" name="Int. J. Syst. Evol. Microbiol.">
        <title>Complete genome sequence of Corynebacterium casei LMG S-19264T (=DSM 44701T), isolated from a smear-ripened cheese.</title>
        <authorList>
            <consortium name="US DOE Joint Genome Institute (JGI-PGF)"/>
            <person name="Walter F."/>
            <person name="Albersmeier A."/>
            <person name="Kalinowski J."/>
            <person name="Ruckert C."/>
        </authorList>
    </citation>
    <scope>NUCLEOTIDE SEQUENCE [LARGE SCALE GENOMIC DNA]</scope>
    <source>
        <strain evidence="4 5">NBRC 112289</strain>
    </source>
</reference>
<evidence type="ECO:0000313" key="4">
    <source>
        <dbReference type="EMBL" id="GMA29624.1"/>
    </source>
</evidence>
<dbReference type="AlphaFoldDB" id="A0AA37XAB1"/>
<dbReference type="Pfam" id="PF01841">
    <property type="entry name" value="Transglut_core"/>
    <property type="match status" value="1"/>
</dbReference>
<dbReference type="InterPro" id="IPR002931">
    <property type="entry name" value="Transglutaminase-like"/>
</dbReference>